<proteinExistence type="predicted"/>
<sequence length="75" mass="8910">MKERTVTHILLRKPLPNGGYITFRKSLCGRAAITAYRDRIPRFYLGTCKHCIQAQITTHNRRLPGRDQRWEERRS</sequence>
<accession>A0A0F9L003</accession>
<dbReference type="EMBL" id="LAZR01008209">
    <property type="protein sequence ID" value="KKM80271.1"/>
    <property type="molecule type" value="Genomic_DNA"/>
</dbReference>
<comment type="caution">
    <text evidence="1">The sequence shown here is derived from an EMBL/GenBank/DDBJ whole genome shotgun (WGS) entry which is preliminary data.</text>
</comment>
<evidence type="ECO:0000313" key="1">
    <source>
        <dbReference type="EMBL" id="KKM80271.1"/>
    </source>
</evidence>
<dbReference type="AlphaFoldDB" id="A0A0F9L003"/>
<organism evidence="1">
    <name type="scientific">marine sediment metagenome</name>
    <dbReference type="NCBI Taxonomy" id="412755"/>
    <lineage>
        <taxon>unclassified sequences</taxon>
        <taxon>metagenomes</taxon>
        <taxon>ecological metagenomes</taxon>
    </lineage>
</organism>
<gene>
    <name evidence="1" type="ORF">LCGC14_1341510</name>
</gene>
<name>A0A0F9L003_9ZZZZ</name>
<reference evidence="1" key="1">
    <citation type="journal article" date="2015" name="Nature">
        <title>Complex archaea that bridge the gap between prokaryotes and eukaryotes.</title>
        <authorList>
            <person name="Spang A."/>
            <person name="Saw J.H."/>
            <person name="Jorgensen S.L."/>
            <person name="Zaremba-Niedzwiedzka K."/>
            <person name="Martijn J."/>
            <person name="Lind A.E."/>
            <person name="van Eijk R."/>
            <person name="Schleper C."/>
            <person name="Guy L."/>
            <person name="Ettema T.J."/>
        </authorList>
    </citation>
    <scope>NUCLEOTIDE SEQUENCE</scope>
</reference>
<protein>
    <submittedName>
        <fullName evidence="1">Uncharacterized protein</fullName>
    </submittedName>
</protein>